<keyword evidence="5 10" id="KW-0808">Transferase</keyword>
<dbReference type="GO" id="GO:0032259">
    <property type="term" value="P:methylation"/>
    <property type="evidence" value="ECO:0007669"/>
    <property type="project" value="UniProtKB-KW"/>
</dbReference>
<keyword evidence="11" id="KW-1185">Reference proteome</keyword>
<evidence type="ECO:0000256" key="8">
    <source>
        <dbReference type="ARBA" id="ARBA00049348"/>
    </source>
</evidence>
<comment type="catalytic activity">
    <reaction evidence="8">
        <text>a 6-O-methyl-2'-deoxyguanosine in DNA + L-cysteinyl-[protein] = S-methyl-L-cysteinyl-[protein] + a 2'-deoxyguanosine in DNA</text>
        <dbReference type="Rhea" id="RHEA:24000"/>
        <dbReference type="Rhea" id="RHEA-COMP:10131"/>
        <dbReference type="Rhea" id="RHEA-COMP:10132"/>
        <dbReference type="Rhea" id="RHEA-COMP:11367"/>
        <dbReference type="Rhea" id="RHEA-COMP:11368"/>
        <dbReference type="ChEBI" id="CHEBI:29950"/>
        <dbReference type="ChEBI" id="CHEBI:82612"/>
        <dbReference type="ChEBI" id="CHEBI:85445"/>
        <dbReference type="ChEBI" id="CHEBI:85448"/>
        <dbReference type="EC" id="2.1.1.63"/>
    </reaction>
</comment>
<dbReference type="Gene3D" id="1.10.10.10">
    <property type="entry name" value="Winged helix-like DNA-binding domain superfamily/Winged helix DNA-binding domain"/>
    <property type="match status" value="1"/>
</dbReference>
<dbReference type="InterPro" id="IPR036388">
    <property type="entry name" value="WH-like_DNA-bd_sf"/>
</dbReference>
<dbReference type="GO" id="GO:0003908">
    <property type="term" value="F:methylated-DNA-[protein]-cysteine S-methyltransferase activity"/>
    <property type="evidence" value="ECO:0007669"/>
    <property type="project" value="UniProtKB-EC"/>
</dbReference>
<dbReference type="AlphaFoldDB" id="A0A4R8ISQ5"/>
<dbReference type="PROSITE" id="PS00374">
    <property type="entry name" value="MGMT"/>
    <property type="match status" value="1"/>
</dbReference>
<comment type="similarity">
    <text evidence="2">Belongs to the MGMT family.</text>
</comment>
<name>A0A4R8ISQ5_9GAMM</name>
<organism evidence="10 11">
    <name type="scientific">Thiohalophilus thiocyanatoxydans</name>
    <dbReference type="NCBI Taxonomy" id="381308"/>
    <lineage>
        <taxon>Bacteria</taxon>
        <taxon>Pseudomonadati</taxon>
        <taxon>Pseudomonadota</taxon>
        <taxon>Gammaproteobacteria</taxon>
        <taxon>Thiohalomonadales</taxon>
        <taxon>Thiohalophilaceae</taxon>
        <taxon>Thiohalophilus</taxon>
    </lineage>
</organism>
<feature type="domain" description="Methylated-DNA-[protein]-cysteine S-methyltransferase DNA binding" evidence="9">
    <location>
        <begin position="74"/>
        <end position="155"/>
    </location>
</feature>
<evidence type="ECO:0000256" key="6">
    <source>
        <dbReference type="ARBA" id="ARBA00022763"/>
    </source>
</evidence>
<dbReference type="RefSeq" id="WP_134081367.1">
    <property type="nucleotide sequence ID" value="NZ_SOQX01000002.1"/>
</dbReference>
<evidence type="ECO:0000256" key="5">
    <source>
        <dbReference type="ARBA" id="ARBA00022679"/>
    </source>
</evidence>
<dbReference type="Proteomes" id="UP000294914">
    <property type="component" value="Unassembled WGS sequence"/>
</dbReference>
<reference evidence="10 11" key="1">
    <citation type="submission" date="2019-03" db="EMBL/GenBank/DDBJ databases">
        <title>Genomic Encyclopedia of Type Strains, Phase IV (KMG-IV): sequencing the most valuable type-strain genomes for metagenomic binning, comparative biology and taxonomic classification.</title>
        <authorList>
            <person name="Goeker M."/>
        </authorList>
    </citation>
    <scope>NUCLEOTIDE SEQUENCE [LARGE SCALE GENOMIC DNA]</scope>
    <source>
        <strain evidence="10 11">DSM 16326</strain>
    </source>
</reference>
<sequence>MTISRFQITVPPGTLAVTLNGEVITGIDLHARPLQRLPAASRDAEKRVAAELAAYFVDAAAPLAWPLQFAGSDYQLRVWRALRAIPAGKVKTYGQLAAEIGGCAQAVGNACRQNPIPIYIPCHRVVARGGIGGFAGKTAGQPIRLKRWLLQHEGVVLTA</sequence>
<keyword evidence="6" id="KW-0227">DNA damage</keyword>
<dbReference type="CDD" id="cd06445">
    <property type="entry name" value="ATase"/>
    <property type="match status" value="1"/>
</dbReference>
<keyword evidence="7" id="KW-0234">DNA repair</keyword>
<dbReference type="InterPro" id="IPR036217">
    <property type="entry name" value="MethylDNA_cys_MeTrfase_DNAb"/>
</dbReference>
<evidence type="ECO:0000313" key="10">
    <source>
        <dbReference type="EMBL" id="TDY02400.1"/>
    </source>
</evidence>
<evidence type="ECO:0000256" key="1">
    <source>
        <dbReference type="ARBA" id="ARBA00001286"/>
    </source>
</evidence>
<dbReference type="Pfam" id="PF01035">
    <property type="entry name" value="DNA_binding_1"/>
    <property type="match status" value="1"/>
</dbReference>
<evidence type="ECO:0000256" key="3">
    <source>
        <dbReference type="ARBA" id="ARBA00011918"/>
    </source>
</evidence>
<comment type="catalytic activity">
    <reaction evidence="1">
        <text>a 4-O-methyl-thymidine in DNA + L-cysteinyl-[protein] = a thymidine in DNA + S-methyl-L-cysteinyl-[protein]</text>
        <dbReference type="Rhea" id="RHEA:53428"/>
        <dbReference type="Rhea" id="RHEA-COMP:10131"/>
        <dbReference type="Rhea" id="RHEA-COMP:10132"/>
        <dbReference type="Rhea" id="RHEA-COMP:13555"/>
        <dbReference type="Rhea" id="RHEA-COMP:13556"/>
        <dbReference type="ChEBI" id="CHEBI:29950"/>
        <dbReference type="ChEBI" id="CHEBI:82612"/>
        <dbReference type="ChEBI" id="CHEBI:137386"/>
        <dbReference type="ChEBI" id="CHEBI:137387"/>
        <dbReference type="EC" id="2.1.1.63"/>
    </reaction>
</comment>
<dbReference type="EC" id="2.1.1.63" evidence="3"/>
<evidence type="ECO:0000256" key="7">
    <source>
        <dbReference type="ARBA" id="ARBA00023204"/>
    </source>
</evidence>
<keyword evidence="4 10" id="KW-0489">Methyltransferase</keyword>
<proteinExistence type="inferred from homology"/>
<dbReference type="NCBIfam" id="TIGR00589">
    <property type="entry name" value="ogt"/>
    <property type="match status" value="1"/>
</dbReference>
<protein>
    <recommendedName>
        <fullName evidence="3">methylated-DNA--[protein]-cysteine S-methyltransferase</fullName>
        <ecNumber evidence="3">2.1.1.63</ecNumber>
    </recommendedName>
</protein>
<evidence type="ECO:0000259" key="9">
    <source>
        <dbReference type="Pfam" id="PF01035"/>
    </source>
</evidence>
<dbReference type="PANTHER" id="PTHR10815:SF13">
    <property type="entry name" value="METHYLATED-DNA--PROTEIN-CYSTEINE METHYLTRANSFERASE"/>
    <property type="match status" value="1"/>
</dbReference>
<dbReference type="InterPro" id="IPR014048">
    <property type="entry name" value="MethylDNA_cys_MeTrfase_DNA-bd"/>
</dbReference>
<accession>A0A4R8ISQ5</accession>
<dbReference type="GO" id="GO:0006281">
    <property type="term" value="P:DNA repair"/>
    <property type="evidence" value="ECO:0007669"/>
    <property type="project" value="UniProtKB-KW"/>
</dbReference>
<dbReference type="PANTHER" id="PTHR10815">
    <property type="entry name" value="METHYLATED-DNA--PROTEIN-CYSTEINE METHYLTRANSFERASE"/>
    <property type="match status" value="1"/>
</dbReference>
<dbReference type="InterPro" id="IPR001497">
    <property type="entry name" value="MethylDNA_cys_MeTrfase_AS"/>
</dbReference>
<dbReference type="OrthoDB" id="9802228at2"/>
<dbReference type="SUPFAM" id="SSF46767">
    <property type="entry name" value="Methylated DNA-protein cysteine methyltransferase, C-terminal domain"/>
    <property type="match status" value="1"/>
</dbReference>
<evidence type="ECO:0000256" key="4">
    <source>
        <dbReference type="ARBA" id="ARBA00022603"/>
    </source>
</evidence>
<dbReference type="EMBL" id="SOQX01000002">
    <property type="protein sequence ID" value="TDY02400.1"/>
    <property type="molecule type" value="Genomic_DNA"/>
</dbReference>
<dbReference type="FunFam" id="1.10.10.10:FF:000214">
    <property type="entry name" value="Methylated-DNA--protein-cysteine methyltransferase"/>
    <property type="match status" value="1"/>
</dbReference>
<evidence type="ECO:0000313" key="11">
    <source>
        <dbReference type="Proteomes" id="UP000294914"/>
    </source>
</evidence>
<gene>
    <name evidence="10" type="ORF">EDC23_0768</name>
</gene>
<evidence type="ECO:0000256" key="2">
    <source>
        <dbReference type="ARBA" id="ARBA00008711"/>
    </source>
</evidence>
<comment type="caution">
    <text evidence="10">The sequence shown here is derived from an EMBL/GenBank/DDBJ whole genome shotgun (WGS) entry which is preliminary data.</text>
</comment>